<feature type="compositionally biased region" description="Polar residues" evidence="1">
    <location>
        <begin position="20"/>
        <end position="50"/>
    </location>
</feature>
<sequence length="107" mass="11575">NQANLQAQQTFYQQQRADNAYSQSLDYTTRQGTTPSRPVSRPLQQEQSVSPVPPTLPESSVSPVVSKTSESLSAKQDLVENEKIFCPGCGASLSKGTKVCPECGEQV</sequence>
<feature type="compositionally biased region" description="Polar residues" evidence="1">
    <location>
        <begin position="57"/>
        <end position="68"/>
    </location>
</feature>
<evidence type="ECO:0000313" key="2">
    <source>
        <dbReference type="EMBL" id="MBU3854832.1"/>
    </source>
</evidence>
<feature type="compositionally biased region" description="Low complexity" evidence="1">
    <location>
        <begin position="1"/>
        <end position="17"/>
    </location>
</feature>
<organism evidence="2 3">
    <name type="scientific">Candidatus Paraprevotella stercoravium</name>
    <dbReference type="NCBI Taxonomy" id="2838725"/>
    <lineage>
        <taxon>Bacteria</taxon>
        <taxon>Pseudomonadati</taxon>
        <taxon>Bacteroidota</taxon>
        <taxon>Bacteroidia</taxon>
        <taxon>Bacteroidales</taxon>
        <taxon>Prevotellaceae</taxon>
        <taxon>Paraprevotella</taxon>
    </lineage>
</organism>
<reference evidence="2" key="2">
    <citation type="submission" date="2021-04" db="EMBL/GenBank/DDBJ databases">
        <authorList>
            <person name="Gilroy R."/>
        </authorList>
    </citation>
    <scope>NUCLEOTIDE SEQUENCE</scope>
    <source>
        <strain evidence="2">G3-2149</strain>
    </source>
</reference>
<name>A0A9E2L876_9BACT</name>
<gene>
    <name evidence="2" type="ORF">H9789_13660</name>
</gene>
<proteinExistence type="predicted"/>
<protein>
    <submittedName>
        <fullName evidence="2">Zinc ribbon domain-containing protein</fullName>
    </submittedName>
</protein>
<dbReference type="AlphaFoldDB" id="A0A9E2L876"/>
<reference evidence="2" key="1">
    <citation type="journal article" date="2021" name="PeerJ">
        <title>Extensive microbial diversity within the chicken gut microbiome revealed by metagenomics and culture.</title>
        <authorList>
            <person name="Gilroy R."/>
            <person name="Ravi A."/>
            <person name="Getino M."/>
            <person name="Pursley I."/>
            <person name="Horton D.L."/>
            <person name="Alikhan N.F."/>
            <person name="Baker D."/>
            <person name="Gharbi K."/>
            <person name="Hall N."/>
            <person name="Watson M."/>
            <person name="Adriaenssens E.M."/>
            <person name="Foster-Nyarko E."/>
            <person name="Jarju S."/>
            <person name="Secka A."/>
            <person name="Antonio M."/>
            <person name="Oren A."/>
            <person name="Chaudhuri R.R."/>
            <person name="La Ragione R."/>
            <person name="Hildebrand F."/>
            <person name="Pallen M.J."/>
        </authorList>
    </citation>
    <scope>NUCLEOTIDE SEQUENCE</scope>
    <source>
        <strain evidence="2">G3-2149</strain>
    </source>
</reference>
<comment type="caution">
    <text evidence="2">The sequence shown here is derived from an EMBL/GenBank/DDBJ whole genome shotgun (WGS) entry which is preliminary data.</text>
</comment>
<evidence type="ECO:0000313" key="3">
    <source>
        <dbReference type="Proteomes" id="UP000823865"/>
    </source>
</evidence>
<accession>A0A9E2L876</accession>
<dbReference type="EMBL" id="JAHLFU010000290">
    <property type="protein sequence ID" value="MBU3854832.1"/>
    <property type="molecule type" value="Genomic_DNA"/>
</dbReference>
<feature type="region of interest" description="Disordered" evidence="1">
    <location>
        <begin position="1"/>
        <end position="68"/>
    </location>
</feature>
<dbReference type="Proteomes" id="UP000823865">
    <property type="component" value="Unassembled WGS sequence"/>
</dbReference>
<evidence type="ECO:0000256" key="1">
    <source>
        <dbReference type="SAM" id="MobiDB-lite"/>
    </source>
</evidence>
<feature type="non-terminal residue" evidence="2">
    <location>
        <position position="1"/>
    </location>
</feature>